<dbReference type="AlphaFoldDB" id="A0A2P6PD72"/>
<organism evidence="1 2">
    <name type="scientific">Rosa chinensis</name>
    <name type="common">China rose</name>
    <dbReference type="NCBI Taxonomy" id="74649"/>
    <lineage>
        <taxon>Eukaryota</taxon>
        <taxon>Viridiplantae</taxon>
        <taxon>Streptophyta</taxon>
        <taxon>Embryophyta</taxon>
        <taxon>Tracheophyta</taxon>
        <taxon>Spermatophyta</taxon>
        <taxon>Magnoliopsida</taxon>
        <taxon>eudicotyledons</taxon>
        <taxon>Gunneridae</taxon>
        <taxon>Pentapetalae</taxon>
        <taxon>rosids</taxon>
        <taxon>fabids</taxon>
        <taxon>Rosales</taxon>
        <taxon>Rosaceae</taxon>
        <taxon>Rosoideae</taxon>
        <taxon>Rosoideae incertae sedis</taxon>
        <taxon>Rosa</taxon>
    </lineage>
</organism>
<accession>A0A2P6PD72</accession>
<dbReference type="Gramene" id="PRQ19876">
    <property type="protein sequence ID" value="PRQ19876"/>
    <property type="gene ID" value="RchiOBHm_Chr7g0222111"/>
</dbReference>
<keyword evidence="2" id="KW-1185">Reference proteome</keyword>
<dbReference type="EMBL" id="PDCK01000045">
    <property type="protein sequence ID" value="PRQ19876.1"/>
    <property type="molecule type" value="Genomic_DNA"/>
</dbReference>
<name>A0A2P6PD72_ROSCH</name>
<comment type="caution">
    <text evidence="1">The sequence shown here is derived from an EMBL/GenBank/DDBJ whole genome shotgun (WGS) entry which is preliminary data.</text>
</comment>
<sequence length="69" mass="7973">MGLGNLRALGEKTHERPNQEICLYKSVNFDRSLRVAQNELDDDLYIIIFLESLECLVSRAFYGLSISFF</sequence>
<protein>
    <submittedName>
        <fullName evidence="1">Uncharacterized protein</fullName>
    </submittedName>
</protein>
<proteinExistence type="predicted"/>
<evidence type="ECO:0000313" key="2">
    <source>
        <dbReference type="Proteomes" id="UP000238479"/>
    </source>
</evidence>
<evidence type="ECO:0000313" key="1">
    <source>
        <dbReference type="EMBL" id="PRQ19876.1"/>
    </source>
</evidence>
<gene>
    <name evidence="1" type="ORF">RchiOBHm_Chr7g0222111</name>
</gene>
<dbReference type="Proteomes" id="UP000238479">
    <property type="component" value="Chromosome 7"/>
</dbReference>
<reference evidence="1 2" key="1">
    <citation type="journal article" date="2018" name="Nat. Genet.">
        <title>The Rosa genome provides new insights in the design of modern roses.</title>
        <authorList>
            <person name="Bendahmane M."/>
        </authorList>
    </citation>
    <scope>NUCLEOTIDE SEQUENCE [LARGE SCALE GENOMIC DNA]</scope>
    <source>
        <strain evidence="2">cv. Old Blush</strain>
    </source>
</reference>